<evidence type="ECO:0000256" key="1">
    <source>
        <dbReference type="ARBA" id="ARBA00023122"/>
    </source>
</evidence>
<dbReference type="PROSITE" id="PS51371">
    <property type="entry name" value="CBS"/>
    <property type="match status" value="2"/>
</dbReference>
<feature type="region of interest" description="Disordered" evidence="3">
    <location>
        <begin position="233"/>
        <end position="252"/>
    </location>
</feature>
<dbReference type="EMBL" id="JAVREN010000046">
    <property type="protein sequence ID" value="MDT0309783.1"/>
    <property type="molecule type" value="Genomic_DNA"/>
</dbReference>
<dbReference type="InterPro" id="IPR000644">
    <property type="entry name" value="CBS_dom"/>
</dbReference>
<evidence type="ECO:0000256" key="3">
    <source>
        <dbReference type="SAM" id="MobiDB-lite"/>
    </source>
</evidence>
<feature type="domain" description="CBS" evidence="5">
    <location>
        <begin position="107"/>
        <end position="163"/>
    </location>
</feature>
<evidence type="ECO:0000259" key="4">
    <source>
        <dbReference type="PROSITE" id="PS50914"/>
    </source>
</evidence>
<accession>A0ABU2LDY3</accession>
<feature type="region of interest" description="Disordered" evidence="3">
    <location>
        <begin position="73"/>
        <end position="98"/>
    </location>
</feature>
<dbReference type="SUPFAM" id="SSF54631">
    <property type="entry name" value="CBS-domain pair"/>
    <property type="match status" value="1"/>
</dbReference>
<dbReference type="RefSeq" id="WP_311632744.1">
    <property type="nucleotide sequence ID" value="NZ_JAVREN010000046.1"/>
</dbReference>
<dbReference type="PROSITE" id="PS50914">
    <property type="entry name" value="BON"/>
    <property type="match status" value="1"/>
</dbReference>
<feature type="compositionally biased region" description="Basic residues" evidence="3">
    <location>
        <begin position="73"/>
        <end position="83"/>
    </location>
</feature>
<evidence type="ECO:0000313" key="7">
    <source>
        <dbReference type="Proteomes" id="UP001183388"/>
    </source>
</evidence>
<gene>
    <name evidence="6" type="ORF">RM780_22905</name>
</gene>
<keyword evidence="7" id="KW-1185">Reference proteome</keyword>
<keyword evidence="1 2" id="KW-0129">CBS domain</keyword>
<dbReference type="InterPro" id="IPR051257">
    <property type="entry name" value="Diverse_CBS-Domain"/>
</dbReference>
<feature type="domain" description="BON" evidence="4">
    <location>
        <begin position="160"/>
        <end position="229"/>
    </location>
</feature>
<dbReference type="Pfam" id="PF00571">
    <property type="entry name" value="CBS"/>
    <property type="match status" value="2"/>
</dbReference>
<dbReference type="InterPro" id="IPR017080">
    <property type="entry name" value="UCP036990_CBS_BON"/>
</dbReference>
<proteinExistence type="predicted"/>
<organism evidence="6 7">
    <name type="scientific">Streptomyces boetiae</name>
    <dbReference type="NCBI Taxonomy" id="3075541"/>
    <lineage>
        <taxon>Bacteria</taxon>
        <taxon>Bacillati</taxon>
        <taxon>Actinomycetota</taxon>
        <taxon>Actinomycetes</taxon>
        <taxon>Kitasatosporales</taxon>
        <taxon>Streptomycetaceae</taxon>
        <taxon>Streptomyces</taxon>
    </lineage>
</organism>
<dbReference type="InterPro" id="IPR046342">
    <property type="entry name" value="CBS_dom_sf"/>
</dbReference>
<dbReference type="CDD" id="cd04586">
    <property type="entry name" value="CBS_pair_BON_assoc"/>
    <property type="match status" value="1"/>
</dbReference>
<dbReference type="Gene3D" id="3.10.580.10">
    <property type="entry name" value="CBS-domain"/>
    <property type="match status" value="1"/>
</dbReference>
<protein>
    <submittedName>
        <fullName evidence="6">CBS domain-containing protein</fullName>
    </submittedName>
</protein>
<sequence length="252" mass="27061">MKQRMVGTVMTGDVVRAAPGTPLKDIAGLLAEHRISGLPVVDDDERVLGVVSEADLMARQAWRGERRGHRRLFRARGRAARGRGGRDPGAAGQAAGGPPAWTAAELMSAPAITVRATDPLAKAARTMADHRVKRLPVLDEEDRLVGIVSRRDVVGVFLRPDAEIRAEIEDRVLVRSLWLPAGAVEVTVTDGVVTLDGAVERLSEIAIAVRLTAQTDGVVDVVERLAYSRDDTPLSPGEAWPGGTADGWRHRS</sequence>
<dbReference type="Proteomes" id="UP001183388">
    <property type="component" value="Unassembled WGS sequence"/>
</dbReference>
<dbReference type="PIRSF" id="PIRSF036990">
    <property type="entry name" value="UCP036990_CBS_BON"/>
    <property type="match status" value="1"/>
</dbReference>
<name>A0ABU2LDY3_9ACTN</name>
<dbReference type="PANTHER" id="PTHR43080:SF29">
    <property type="entry name" value="OS02G0818000 PROTEIN"/>
    <property type="match status" value="1"/>
</dbReference>
<dbReference type="Pfam" id="PF04972">
    <property type="entry name" value="BON"/>
    <property type="match status" value="1"/>
</dbReference>
<feature type="domain" description="CBS" evidence="5">
    <location>
        <begin position="10"/>
        <end position="67"/>
    </location>
</feature>
<comment type="caution">
    <text evidence="6">The sequence shown here is derived from an EMBL/GenBank/DDBJ whole genome shotgun (WGS) entry which is preliminary data.</text>
</comment>
<dbReference type="SMART" id="SM00116">
    <property type="entry name" value="CBS"/>
    <property type="match status" value="2"/>
</dbReference>
<dbReference type="Gene3D" id="3.30.1340.30">
    <property type="match status" value="1"/>
</dbReference>
<evidence type="ECO:0000313" key="6">
    <source>
        <dbReference type="EMBL" id="MDT0309783.1"/>
    </source>
</evidence>
<feature type="compositionally biased region" description="Low complexity" evidence="3">
    <location>
        <begin position="88"/>
        <end position="98"/>
    </location>
</feature>
<reference evidence="7" key="1">
    <citation type="submission" date="2023-07" db="EMBL/GenBank/DDBJ databases">
        <title>30 novel species of actinomycetes from the DSMZ collection.</title>
        <authorList>
            <person name="Nouioui I."/>
        </authorList>
    </citation>
    <scope>NUCLEOTIDE SEQUENCE [LARGE SCALE GENOMIC DNA]</scope>
    <source>
        <strain evidence="7">DSM 44917</strain>
    </source>
</reference>
<dbReference type="InterPro" id="IPR007055">
    <property type="entry name" value="BON_dom"/>
</dbReference>
<dbReference type="PANTHER" id="PTHR43080">
    <property type="entry name" value="CBS DOMAIN-CONTAINING PROTEIN CBSX3, MITOCHONDRIAL"/>
    <property type="match status" value="1"/>
</dbReference>
<evidence type="ECO:0000259" key="5">
    <source>
        <dbReference type="PROSITE" id="PS51371"/>
    </source>
</evidence>
<evidence type="ECO:0000256" key="2">
    <source>
        <dbReference type="PROSITE-ProRule" id="PRU00703"/>
    </source>
</evidence>